<gene>
    <name evidence="1" type="ORF">P691DRAFT_809748</name>
</gene>
<dbReference type="AlphaFoldDB" id="A0A9P6BXC4"/>
<dbReference type="EMBL" id="MU151547">
    <property type="protein sequence ID" value="KAF9442912.1"/>
    <property type="molecule type" value="Genomic_DNA"/>
</dbReference>
<reference evidence="1" key="1">
    <citation type="submission" date="2020-11" db="EMBL/GenBank/DDBJ databases">
        <authorList>
            <consortium name="DOE Joint Genome Institute"/>
            <person name="Ahrendt S."/>
            <person name="Riley R."/>
            <person name="Andreopoulos W."/>
            <person name="Labutti K."/>
            <person name="Pangilinan J."/>
            <person name="Ruiz-Duenas F.J."/>
            <person name="Barrasa J.M."/>
            <person name="Sanchez-Garcia M."/>
            <person name="Camarero S."/>
            <person name="Miyauchi S."/>
            <person name="Serrano A."/>
            <person name="Linde D."/>
            <person name="Babiker R."/>
            <person name="Drula E."/>
            <person name="Ayuso-Fernandez I."/>
            <person name="Pacheco R."/>
            <person name="Padilla G."/>
            <person name="Ferreira P."/>
            <person name="Barriuso J."/>
            <person name="Kellner H."/>
            <person name="Castanera R."/>
            <person name="Alfaro M."/>
            <person name="Ramirez L."/>
            <person name="Pisabarro A.G."/>
            <person name="Kuo A."/>
            <person name="Tritt A."/>
            <person name="Lipzen A."/>
            <person name="He G."/>
            <person name="Yan M."/>
            <person name="Ng V."/>
            <person name="Cullen D."/>
            <person name="Martin F."/>
            <person name="Rosso M.-N."/>
            <person name="Henrissat B."/>
            <person name="Hibbett D."/>
            <person name="Martinez A.T."/>
            <person name="Grigoriev I.V."/>
        </authorList>
    </citation>
    <scope>NUCLEOTIDE SEQUENCE</scope>
    <source>
        <strain evidence="1">MF-IS2</strain>
    </source>
</reference>
<evidence type="ECO:0000313" key="2">
    <source>
        <dbReference type="Proteomes" id="UP000807342"/>
    </source>
</evidence>
<organism evidence="1 2">
    <name type="scientific">Macrolepiota fuliginosa MF-IS2</name>
    <dbReference type="NCBI Taxonomy" id="1400762"/>
    <lineage>
        <taxon>Eukaryota</taxon>
        <taxon>Fungi</taxon>
        <taxon>Dikarya</taxon>
        <taxon>Basidiomycota</taxon>
        <taxon>Agaricomycotina</taxon>
        <taxon>Agaricomycetes</taxon>
        <taxon>Agaricomycetidae</taxon>
        <taxon>Agaricales</taxon>
        <taxon>Agaricineae</taxon>
        <taxon>Agaricaceae</taxon>
        <taxon>Macrolepiota</taxon>
    </lineage>
</organism>
<accession>A0A9P6BXC4</accession>
<sequence>MVSYVTTLNHPYTHGFPDREYIPLEGVQVALALARGCRYICSELARSLQKASRKAKEIAIDVRTDVEEFFDVSLFIDSGPPGTSGHSETERLLGDLFFHLEDLCEAYDPLMDYFEPHGHGLAALETRIIKDFEDVSTTNSVECWDSCAPMRPPLLEFGSSSPSLSPSPSEEFLLPWVSIKKESEKKIQHWESCSTRVNRGLISELRAIAFMFRDRDPGNTSLRGYEYAEAFRKGFVEGHERRKVSTRIRSAVGRVFATSKPFQY</sequence>
<protein>
    <submittedName>
        <fullName evidence="1">Uncharacterized protein</fullName>
    </submittedName>
</protein>
<comment type="caution">
    <text evidence="1">The sequence shown here is derived from an EMBL/GenBank/DDBJ whole genome shotgun (WGS) entry which is preliminary data.</text>
</comment>
<name>A0A9P6BXC4_9AGAR</name>
<evidence type="ECO:0000313" key="1">
    <source>
        <dbReference type="EMBL" id="KAF9442912.1"/>
    </source>
</evidence>
<proteinExistence type="predicted"/>
<dbReference type="Proteomes" id="UP000807342">
    <property type="component" value="Unassembled WGS sequence"/>
</dbReference>
<keyword evidence="2" id="KW-1185">Reference proteome</keyword>